<dbReference type="GO" id="GO:0005576">
    <property type="term" value="C:extracellular region"/>
    <property type="evidence" value="ECO:0007669"/>
    <property type="project" value="UniProtKB-SubCell"/>
</dbReference>
<keyword evidence="11" id="KW-1185">Reference proteome</keyword>
<evidence type="ECO:0000256" key="6">
    <source>
        <dbReference type="ARBA" id="ARBA00023143"/>
    </source>
</evidence>
<reference evidence="10" key="1">
    <citation type="submission" date="2022-10" db="EMBL/GenBank/DDBJ databases">
        <title>The WGS of Solirubrobacter phytolaccae KCTC 29190.</title>
        <authorList>
            <person name="Jiang Z."/>
        </authorList>
    </citation>
    <scope>NUCLEOTIDE SEQUENCE</scope>
    <source>
        <strain evidence="10">KCTC 29190</strain>
    </source>
</reference>
<evidence type="ECO:0000259" key="8">
    <source>
        <dbReference type="Pfam" id="PF06429"/>
    </source>
</evidence>
<dbReference type="InterPro" id="IPR001444">
    <property type="entry name" value="Flag_bb_rod_N"/>
</dbReference>
<evidence type="ECO:0000256" key="1">
    <source>
        <dbReference type="ARBA" id="ARBA00004365"/>
    </source>
</evidence>
<evidence type="ECO:0000313" key="11">
    <source>
        <dbReference type="Proteomes" id="UP001147653"/>
    </source>
</evidence>
<protein>
    <recommendedName>
        <fullName evidence="4">Flagellar hook-associated protein 1</fullName>
    </recommendedName>
</protein>
<feature type="domain" description="Flagellar basal-body/hook protein C-terminal" evidence="8">
    <location>
        <begin position="397"/>
        <end position="434"/>
    </location>
</feature>
<accession>A0A9X3NML6</accession>
<dbReference type="PANTHER" id="PTHR30033">
    <property type="entry name" value="FLAGELLAR HOOK-ASSOCIATED PROTEIN 1"/>
    <property type="match status" value="1"/>
</dbReference>
<evidence type="ECO:0000259" key="7">
    <source>
        <dbReference type="Pfam" id="PF00460"/>
    </source>
</evidence>
<dbReference type="InterPro" id="IPR002371">
    <property type="entry name" value="FlgK"/>
</dbReference>
<comment type="subcellular location">
    <subcellularLocation>
        <location evidence="1">Bacterial flagellum</location>
    </subcellularLocation>
    <subcellularLocation>
        <location evidence="2">Secreted</location>
    </subcellularLocation>
</comment>
<comment type="similarity">
    <text evidence="3">Belongs to the flagella basal body rod proteins family.</text>
</comment>
<comment type="caution">
    <text evidence="10">The sequence shown here is derived from an EMBL/GenBank/DDBJ whole genome shotgun (WGS) entry which is preliminary data.</text>
</comment>
<evidence type="ECO:0000313" key="10">
    <source>
        <dbReference type="EMBL" id="MDA0184227.1"/>
    </source>
</evidence>
<name>A0A9X3NML6_9ACTN</name>
<dbReference type="InterPro" id="IPR053927">
    <property type="entry name" value="FlgK_helical"/>
</dbReference>
<keyword evidence="5" id="KW-0964">Secreted</keyword>
<evidence type="ECO:0000256" key="3">
    <source>
        <dbReference type="ARBA" id="ARBA00009677"/>
    </source>
</evidence>
<keyword evidence="10" id="KW-0966">Cell projection</keyword>
<dbReference type="Proteomes" id="UP001147653">
    <property type="component" value="Unassembled WGS sequence"/>
</dbReference>
<evidence type="ECO:0000256" key="4">
    <source>
        <dbReference type="ARBA" id="ARBA00016244"/>
    </source>
</evidence>
<dbReference type="EMBL" id="JAPDDP010000071">
    <property type="protein sequence ID" value="MDA0184227.1"/>
    <property type="molecule type" value="Genomic_DNA"/>
</dbReference>
<dbReference type="Pfam" id="PF06429">
    <property type="entry name" value="Flg_bbr_C"/>
    <property type="match status" value="1"/>
</dbReference>
<evidence type="ECO:0000256" key="5">
    <source>
        <dbReference type="ARBA" id="ARBA00022525"/>
    </source>
</evidence>
<dbReference type="PANTHER" id="PTHR30033:SF1">
    <property type="entry name" value="FLAGELLAR HOOK-ASSOCIATED PROTEIN 1"/>
    <property type="match status" value="1"/>
</dbReference>
<gene>
    <name evidence="10" type="primary">flgK</name>
    <name evidence="10" type="ORF">OJ997_28215</name>
</gene>
<dbReference type="InterPro" id="IPR010930">
    <property type="entry name" value="Flg_bb/hook_C_dom"/>
</dbReference>
<dbReference type="RefSeq" id="WP_270028650.1">
    <property type="nucleotide sequence ID" value="NZ_JAPDDP010000071.1"/>
</dbReference>
<dbReference type="Pfam" id="PF22638">
    <property type="entry name" value="FlgK_D1"/>
    <property type="match status" value="1"/>
</dbReference>
<dbReference type="GO" id="GO:0009424">
    <property type="term" value="C:bacterial-type flagellum hook"/>
    <property type="evidence" value="ECO:0007669"/>
    <property type="project" value="InterPro"/>
</dbReference>
<feature type="domain" description="Flagellar hook-associated protein FlgK helical" evidence="9">
    <location>
        <begin position="100"/>
        <end position="303"/>
    </location>
</feature>
<dbReference type="NCBIfam" id="TIGR02492">
    <property type="entry name" value="flgK_ends"/>
    <property type="match status" value="1"/>
</dbReference>
<keyword evidence="10" id="KW-0969">Cilium</keyword>
<dbReference type="Pfam" id="PF00460">
    <property type="entry name" value="Flg_bb_rod"/>
    <property type="match status" value="1"/>
</dbReference>
<proteinExistence type="inferred from homology"/>
<organism evidence="10 11">
    <name type="scientific">Solirubrobacter phytolaccae</name>
    <dbReference type="NCBI Taxonomy" id="1404360"/>
    <lineage>
        <taxon>Bacteria</taxon>
        <taxon>Bacillati</taxon>
        <taxon>Actinomycetota</taxon>
        <taxon>Thermoleophilia</taxon>
        <taxon>Solirubrobacterales</taxon>
        <taxon>Solirubrobacteraceae</taxon>
        <taxon>Solirubrobacter</taxon>
    </lineage>
</organism>
<feature type="domain" description="Flagellar basal body rod protein N-terminal" evidence="7">
    <location>
        <begin position="1"/>
        <end position="30"/>
    </location>
</feature>
<dbReference type="GO" id="GO:0044780">
    <property type="term" value="P:bacterial-type flagellum assembly"/>
    <property type="evidence" value="ECO:0007669"/>
    <property type="project" value="InterPro"/>
</dbReference>
<keyword evidence="6" id="KW-0975">Bacterial flagellum</keyword>
<dbReference type="SUPFAM" id="SSF64518">
    <property type="entry name" value="Phase 1 flagellin"/>
    <property type="match status" value="1"/>
</dbReference>
<dbReference type="AlphaFoldDB" id="A0A9X3NML6"/>
<dbReference type="GO" id="GO:0005198">
    <property type="term" value="F:structural molecule activity"/>
    <property type="evidence" value="ECO:0007669"/>
    <property type="project" value="InterPro"/>
</dbReference>
<evidence type="ECO:0000256" key="2">
    <source>
        <dbReference type="ARBA" id="ARBA00004613"/>
    </source>
</evidence>
<keyword evidence="10" id="KW-0282">Flagellum</keyword>
<evidence type="ECO:0000259" key="9">
    <source>
        <dbReference type="Pfam" id="PF22638"/>
    </source>
</evidence>
<sequence length="441" mass="45985">MQTSLKGLLAHQRMLDTTGHNIANASTQGYSRQEVTLQASRAMQLTVATPTGGVGAQLGSGVDVTGFRRIRDQFLDSQYRAQNTNLNEWTAKADALDTAELSLSEPGTDGINAQLATFWNAWSDLAGAANDSSAKQSLIQKSNGLADSIQSVRGQMLAAQQGAQGQYDAIAGAGGEVEKIAAELAGLNNVIARSMTIGETPNDLLDRRDVLIDQLSGYGQVSVENLDNGSMNVSFVDRGTGTSYPVVTDRTASWSGPPVGGWDPGGEMGGLLAVGKSPGGTIDGYLNQLDTITSSLVSTVNAAYGGEFFSVGTPAGATIKVADALQANPTSVTSGSGAAGSNDIALKISQLRGNASIDGAYKSFVAKVGGDLNESQRMQGNALILADSVENRRQSVAGVSMDEEMSNLVRFQRAYQASARAMSTMDEMLDVLINRTGKVGL</sequence>